<accession>A0A401YSK0</accession>
<proteinExistence type="predicted"/>
<dbReference type="Proteomes" id="UP000286931">
    <property type="component" value="Unassembled WGS sequence"/>
</dbReference>
<gene>
    <name evidence="2" type="ORF">EHYA_05276</name>
</gene>
<evidence type="ECO:0000256" key="1">
    <source>
        <dbReference type="SAM" id="Phobius"/>
    </source>
</evidence>
<keyword evidence="3" id="KW-1185">Reference proteome</keyword>
<protein>
    <submittedName>
        <fullName evidence="2">Uncharacterized protein</fullName>
    </submittedName>
</protein>
<dbReference type="RefSeq" id="WP_126639545.1">
    <property type="nucleotide sequence ID" value="NZ_BIFH01000024.1"/>
</dbReference>
<feature type="transmembrane region" description="Helical" evidence="1">
    <location>
        <begin position="57"/>
        <end position="78"/>
    </location>
</feature>
<reference evidence="2 3" key="1">
    <citation type="submission" date="2018-12" db="EMBL/GenBank/DDBJ databases">
        <title>Draft genome sequence of Embleya hyalina NBRC 13850T.</title>
        <authorList>
            <person name="Komaki H."/>
            <person name="Hosoyama A."/>
            <person name="Kimura A."/>
            <person name="Ichikawa N."/>
            <person name="Tamura T."/>
        </authorList>
    </citation>
    <scope>NUCLEOTIDE SEQUENCE [LARGE SCALE GENOMIC DNA]</scope>
    <source>
        <strain evidence="2 3">NBRC 13850</strain>
    </source>
</reference>
<evidence type="ECO:0000313" key="3">
    <source>
        <dbReference type="Proteomes" id="UP000286931"/>
    </source>
</evidence>
<keyword evidence="1" id="KW-0472">Membrane</keyword>
<sequence length="99" mass="10768">MSTGSSSPAVLDRVETAVHRVAPAPIAFVLVVTGGLVDRYRRLRRERDHGAVSIETAIIVAVLIVAAVSIAAVIITMYKKYRDDLKTSDDKYEKPDSGQ</sequence>
<comment type="caution">
    <text evidence="2">The sequence shown here is derived from an EMBL/GenBank/DDBJ whole genome shotgun (WGS) entry which is preliminary data.</text>
</comment>
<dbReference type="EMBL" id="BIFH01000024">
    <property type="protein sequence ID" value="GCD97581.1"/>
    <property type="molecule type" value="Genomic_DNA"/>
</dbReference>
<dbReference type="AlphaFoldDB" id="A0A401YSK0"/>
<name>A0A401YSK0_9ACTN</name>
<organism evidence="2 3">
    <name type="scientific">Embleya hyalina</name>
    <dbReference type="NCBI Taxonomy" id="516124"/>
    <lineage>
        <taxon>Bacteria</taxon>
        <taxon>Bacillati</taxon>
        <taxon>Actinomycetota</taxon>
        <taxon>Actinomycetes</taxon>
        <taxon>Kitasatosporales</taxon>
        <taxon>Streptomycetaceae</taxon>
        <taxon>Embleya</taxon>
    </lineage>
</organism>
<keyword evidence="1" id="KW-1133">Transmembrane helix</keyword>
<keyword evidence="1" id="KW-0812">Transmembrane</keyword>
<feature type="transmembrane region" description="Helical" evidence="1">
    <location>
        <begin position="20"/>
        <end position="37"/>
    </location>
</feature>
<evidence type="ECO:0000313" key="2">
    <source>
        <dbReference type="EMBL" id="GCD97581.1"/>
    </source>
</evidence>
<dbReference type="OrthoDB" id="9877418at2"/>